<gene>
    <name evidence="2" type="ORF">S7711_08432</name>
</gene>
<name>A0A084BAT7_STACB</name>
<protein>
    <submittedName>
        <fullName evidence="2">Uncharacterized protein</fullName>
    </submittedName>
</protein>
<evidence type="ECO:0000313" key="3">
    <source>
        <dbReference type="Proteomes" id="UP000028045"/>
    </source>
</evidence>
<evidence type="ECO:0000256" key="1">
    <source>
        <dbReference type="SAM" id="MobiDB-lite"/>
    </source>
</evidence>
<dbReference type="AlphaFoldDB" id="A0A084BAT7"/>
<accession>A0A084BAT7</accession>
<reference evidence="2 3" key="1">
    <citation type="journal article" date="2014" name="BMC Genomics">
        <title>Comparative genome sequencing reveals chemotype-specific gene clusters in the toxigenic black mold Stachybotrys.</title>
        <authorList>
            <person name="Semeiks J."/>
            <person name="Borek D."/>
            <person name="Otwinowski Z."/>
            <person name="Grishin N.V."/>
        </authorList>
    </citation>
    <scope>NUCLEOTIDE SEQUENCE [LARGE SCALE GENOMIC DNA]</scope>
    <source>
        <strain evidence="3">CBS 109288 / IBT 7711</strain>
    </source>
</reference>
<proteinExistence type="predicted"/>
<sequence>MAKDCDLNDAIQLCRNWKEFSDLSHLTNPQFSPAANWISWGAERTVSQLQELEFFPYFFDFEAQERNRHHQIGGRGHGQAASSPQPPLRPALDLSRQKGLGRASKNEWVSILEVGPAYFAMTDKLRKRKFDFDYYDVFI</sequence>
<dbReference type="HOGENOM" id="CLU_1846405_0_0_1"/>
<dbReference type="EMBL" id="KL647501">
    <property type="protein sequence ID" value="KEY74666.1"/>
    <property type="molecule type" value="Genomic_DNA"/>
</dbReference>
<organism evidence="2 3">
    <name type="scientific">Stachybotrys chartarum (strain CBS 109288 / IBT 7711)</name>
    <name type="common">Toxic black mold</name>
    <name type="synonym">Stilbospora chartarum</name>
    <dbReference type="NCBI Taxonomy" id="1280523"/>
    <lineage>
        <taxon>Eukaryota</taxon>
        <taxon>Fungi</taxon>
        <taxon>Dikarya</taxon>
        <taxon>Ascomycota</taxon>
        <taxon>Pezizomycotina</taxon>
        <taxon>Sordariomycetes</taxon>
        <taxon>Hypocreomycetidae</taxon>
        <taxon>Hypocreales</taxon>
        <taxon>Stachybotryaceae</taxon>
        <taxon>Stachybotrys</taxon>
    </lineage>
</organism>
<keyword evidence="3" id="KW-1185">Reference proteome</keyword>
<evidence type="ECO:0000313" key="2">
    <source>
        <dbReference type="EMBL" id="KEY74666.1"/>
    </source>
</evidence>
<dbReference type="Proteomes" id="UP000028045">
    <property type="component" value="Unassembled WGS sequence"/>
</dbReference>
<dbReference type="OrthoDB" id="5326588at2759"/>
<feature type="region of interest" description="Disordered" evidence="1">
    <location>
        <begin position="69"/>
        <end position="98"/>
    </location>
</feature>